<evidence type="ECO:0000256" key="1">
    <source>
        <dbReference type="SAM" id="MobiDB-lite"/>
    </source>
</evidence>
<evidence type="ECO:0008006" key="4">
    <source>
        <dbReference type="Google" id="ProtNLM"/>
    </source>
</evidence>
<keyword evidence="3" id="KW-1185">Reference proteome</keyword>
<sequence>MADFGQLVQKAFYLGVGLASYASEKAGDGFSDLRQQAQKLVDELVERGEITADEAQKIVNDMVDRAQSASATPTDSSTQPTDTAPRKIEIIEDTEPDDRAATDALRKEIEDLQAELQRLKDEEGE</sequence>
<feature type="compositionally biased region" description="Low complexity" evidence="1">
    <location>
        <begin position="66"/>
        <end position="83"/>
    </location>
</feature>
<protein>
    <recommendedName>
        <fullName evidence="4">Phasin family protein</fullName>
    </recommendedName>
</protein>
<evidence type="ECO:0000313" key="3">
    <source>
        <dbReference type="Proteomes" id="UP000717364"/>
    </source>
</evidence>
<gene>
    <name evidence="2" type="ORF">IXB50_01720</name>
</gene>
<accession>A0A947GG43</accession>
<dbReference type="EMBL" id="JADOES010000003">
    <property type="protein sequence ID" value="MBT9314139.1"/>
    <property type="molecule type" value="Genomic_DNA"/>
</dbReference>
<dbReference type="AlphaFoldDB" id="A0A947GG43"/>
<name>A0A947GG43_9CYAN</name>
<evidence type="ECO:0000313" key="2">
    <source>
        <dbReference type="EMBL" id="MBT9314139.1"/>
    </source>
</evidence>
<feature type="region of interest" description="Disordered" evidence="1">
    <location>
        <begin position="59"/>
        <end position="99"/>
    </location>
</feature>
<comment type="caution">
    <text evidence="2">The sequence shown here is derived from an EMBL/GenBank/DDBJ whole genome shotgun (WGS) entry which is preliminary data.</text>
</comment>
<organism evidence="2 3">
    <name type="scientific">Leptothoe spongobia TAU-MAC 1115</name>
    <dbReference type="NCBI Taxonomy" id="1967444"/>
    <lineage>
        <taxon>Bacteria</taxon>
        <taxon>Bacillati</taxon>
        <taxon>Cyanobacteriota</taxon>
        <taxon>Cyanophyceae</taxon>
        <taxon>Nodosilineales</taxon>
        <taxon>Cymatolegaceae</taxon>
        <taxon>Leptothoe</taxon>
        <taxon>Leptothoe spongobia</taxon>
    </lineage>
</organism>
<reference evidence="2" key="1">
    <citation type="submission" date="2020-11" db="EMBL/GenBank/DDBJ databases">
        <authorList>
            <person name="Konstantinou D."/>
            <person name="Gkelis S."/>
            <person name="Popin R."/>
            <person name="Fewer D."/>
            <person name="Sivonen K."/>
        </authorList>
    </citation>
    <scope>NUCLEOTIDE SEQUENCE</scope>
    <source>
        <strain evidence="2">TAU-MAC 1115</strain>
    </source>
</reference>
<dbReference type="RefSeq" id="WP_215607217.1">
    <property type="nucleotide sequence ID" value="NZ_JADOES010000003.1"/>
</dbReference>
<dbReference type="Proteomes" id="UP000717364">
    <property type="component" value="Unassembled WGS sequence"/>
</dbReference>
<reference evidence="2" key="2">
    <citation type="journal article" date="2021" name="Mar. Drugs">
        <title>Genome Reduction and Secondary Metabolism of the Marine Sponge-Associated Cyanobacterium Leptothoe.</title>
        <authorList>
            <person name="Konstantinou D."/>
            <person name="Popin R.V."/>
            <person name="Fewer D.P."/>
            <person name="Sivonen K."/>
            <person name="Gkelis S."/>
        </authorList>
    </citation>
    <scope>NUCLEOTIDE SEQUENCE</scope>
    <source>
        <strain evidence="2">TAU-MAC 1115</strain>
    </source>
</reference>
<proteinExistence type="predicted"/>